<accession>A0ABP9EKK5</accession>
<evidence type="ECO:0000313" key="2">
    <source>
        <dbReference type="EMBL" id="GAA4877511.1"/>
    </source>
</evidence>
<dbReference type="Proteomes" id="UP001501752">
    <property type="component" value="Unassembled WGS sequence"/>
</dbReference>
<feature type="compositionally biased region" description="Basic and acidic residues" evidence="1">
    <location>
        <begin position="23"/>
        <end position="36"/>
    </location>
</feature>
<gene>
    <name evidence="2" type="ORF">GCM10023235_66860</name>
</gene>
<proteinExistence type="predicted"/>
<organism evidence="2 3">
    <name type="scientific">Kitasatospora terrestris</name>
    <dbReference type="NCBI Taxonomy" id="258051"/>
    <lineage>
        <taxon>Bacteria</taxon>
        <taxon>Bacillati</taxon>
        <taxon>Actinomycetota</taxon>
        <taxon>Actinomycetes</taxon>
        <taxon>Kitasatosporales</taxon>
        <taxon>Streptomycetaceae</taxon>
        <taxon>Kitasatospora</taxon>
    </lineage>
</organism>
<sequence length="97" mass="10592">MRLPGATRSTRDVGDRSRRHPERRGPRVRGFEAGDDPLRGLLGEIAAGRDVPDRQGGTACDSDRRACAVAGHTLVISCGESVLIMLLVQRIWRRVCG</sequence>
<name>A0ABP9EKK5_9ACTN</name>
<evidence type="ECO:0000256" key="1">
    <source>
        <dbReference type="SAM" id="MobiDB-lite"/>
    </source>
</evidence>
<feature type="region of interest" description="Disordered" evidence="1">
    <location>
        <begin position="1"/>
        <end position="36"/>
    </location>
</feature>
<keyword evidence="3" id="KW-1185">Reference proteome</keyword>
<comment type="caution">
    <text evidence="2">The sequence shown here is derived from an EMBL/GenBank/DDBJ whole genome shotgun (WGS) entry which is preliminary data.</text>
</comment>
<protein>
    <submittedName>
        <fullName evidence="2">Uncharacterized protein</fullName>
    </submittedName>
</protein>
<reference evidence="3" key="1">
    <citation type="journal article" date="2019" name="Int. J. Syst. Evol. Microbiol.">
        <title>The Global Catalogue of Microorganisms (GCM) 10K type strain sequencing project: providing services to taxonomists for standard genome sequencing and annotation.</title>
        <authorList>
            <consortium name="The Broad Institute Genomics Platform"/>
            <consortium name="The Broad Institute Genome Sequencing Center for Infectious Disease"/>
            <person name="Wu L."/>
            <person name="Ma J."/>
        </authorList>
    </citation>
    <scope>NUCLEOTIDE SEQUENCE [LARGE SCALE GENOMIC DNA]</scope>
    <source>
        <strain evidence="3">JCM 13006</strain>
    </source>
</reference>
<evidence type="ECO:0000313" key="3">
    <source>
        <dbReference type="Proteomes" id="UP001501752"/>
    </source>
</evidence>
<dbReference type="EMBL" id="BAABIS010000001">
    <property type="protein sequence ID" value="GAA4877511.1"/>
    <property type="molecule type" value="Genomic_DNA"/>
</dbReference>